<dbReference type="InterPro" id="IPR006533">
    <property type="entry name" value="T6SS_Vgr_RhsGE"/>
</dbReference>
<dbReference type="Pfam" id="PF04717">
    <property type="entry name" value="Phage_base_V"/>
    <property type="match status" value="1"/>
</dbReference>
<proteinExistence type="inferred from homology"/>
<comment type="similarity">
    <text evidence="1">Belongs to the VgrG protein family.</text>
</comment>
<dbReference type="Pfam" id="PF05954">
    <property type="entry name" value="Phage_GPD"/>
    <property type="match status" value="1"/>
</dbReference>
<sequence length="917" mass="97090">MDAVATLLSTLGAPGQSERLLRLHTPLGADQLVPVTFAGVESVDGIGFRFEVIALSPDAGLSMDALLGAPVLLELLCADSNADLRPFHGHVTQAERQGSNGGLARYRLLMEPWLALLDQRVDSYVFHDMSVVDIVENVFADYVGQGVLDAAWRWDLADSALYAKRSLTTQYQESDLAFVQRLLAEEGIWFWFEHAGDTESDTFGAHTLVLADHMQAAGDAGTVRFHRGDATEREDSLQQWSVSRRARTSRLNRASWDYRSLDLRAVSAQADAPQFTAEDADTSGPYGWVDRAQGERRAQQHLDAQRVRSHTINALGRWRRQAPGTRFTVSQHPAIAADAGFLCLSVQHQARNNLGADVFDALEQAFGEHLAPVTFLPTALAGRSATHDASASISTEFYENRVAALPATQTYRPQTEDGHGARLHPKPTITGTLGAIVVSDGEPLQSDRDHRIKVQFAWQRGGNASSGLSHPGGDDNAPGNATAWTWVRVMTPWAGDNWGGVVLPRRGQEVLVGFMEGDIDRPVVLGAVYNGRGQADAAHNQVGGGGAGATGNAAAWFEGNEHAAVFTGFKSQALADSQAGTGGYQQLRLDDTPGQGRAELGTTQHASVLALGHLKGGTDNVRQAERGFGAELSTQAYGALRAGQGLLLSSEDGNNQLAADAAREQLQQGDELLASLAEAARTQRAGLPDEPERLPSQEGLTTLQESLAATTDGSANADIGGGAGKVPGWSAPVLLGSGQAGVMSLTPADQVWVSGTQTTLSAGNALNWMSQGHLVLAVAGGLVLYTQGGAALAGAPNQEKGIALHAAQGKVSARAHRNQATLAAKTEVRIASMEADVELAAPSQHLLATAAGAYLRIEGDNIELGAPGTIEFKGSRREWMGPQAAAGTAEIPKGDFKGCDPQMMNAQLRYEATADLG</sequence>
<dbReference type="InterPro" id="IPR006531">
    <property type="entry name" value="Gp5/Vgr_OB"/>
</dbReference>
<evidence type="ECO:0000313" key="5">
    <source>
        <dbReference type="EMBL" id="MBA8680778.1"/>
    </source>
</evidence>
<dbReference type="RefSeq" id="WP_182337939.1">
    <property type="nucleotide sequence ID" value="NZ_JACGXS010000001.1"/>
</dbReference>
<dbReference type="NCBIfam" id="TIGR01646">
    <property type="entry name" value="vgr_GE"/>
    <property type="match status" value="1"/>
</dbReference>
<dbReference type="Pfam" id="PF10106">
    <property type="entry name" value="DUF2345"/>
    <property type="match status" value="1"/>
</dbReference>
<dbReference type="Gene3D" id="3.55.50.10">
    <property type="entry name" value="Baseplate protein-like domains"/>
    <property type="match status" value="1"/>
</dbReference>
<dbReference type="NCBIfam" id="TIGR03361">
    <property type="entry name" value="VI_Rhs_Vgr"/>
    <property type="match status" value="1"/>
</dbReference>
<dbReference type="InterPro" id="IPR017847">
    <property type="entry name" value="T6SS_RhsGE_Vgr_subset"/>
</dbReference>
<keyword evidence="6" id="KW-1185">Reference proteome</keyword>
<dbReference type="AlphaFoldDB" id="A0A7W3FJM3"/>
<organism evidence="5 6">
    <name type="scientific">Stenotrophomonas tumulicola</name>
    <dbReference type="NCBI Taxonomy" id="1685415"/>
    <lineage>
        <taxon>Bacteria</taxon>
        <taxon>Pseudomonadati</taxon>
        <taxon>Pseudomonadota</taxon>
        <taxon>Gammaproteobacteria</taxon>
        <taxon>Lysobacterales</taxon>
        <taxon>Lysobacteraceae</taxon>
        <taxon>Stenotrophomonas</taxon>
    </lineage>
</organism>
<evidence type="ECO:0000259" key="4">
    <source>
        <dbReference type="Pfam" id="PF13296"/>
    </source>
</evidence>
<dbReference type="InterPro" id="IPR018769">
    <property type="entry name" value="VgrG2_DUF2345"/>
</dbReference>
<evidence type="ECO:0000256" key="1">
    <source>
        <dbReference type="ARBA" id="ARBA00005558"/>
    </source>
</evidence>
<evidence type="ECO:0000259" key="3">
    <source>
        <dbReference type="Pfam" id="PF10106"/>
    </source>
</evidence>
<evidence type="ECO:0000313" key="6">
    <source>
        <dbReference type="Proteomes" id="UP000547058"/>
    </source>
</evidence>
<accession>A0A7W3FJM3</accession>
<protein>
    <submittedName>
        <fullName evidence="5">Type VI secretion system tip protein VgrG</fullName>
    </submittedName>
</protein>
<evidence type="ECO:0000259" key="2">
    <source>
        <dbReference type="Pfam" id="PF04717"/>
    </source>
</evidence>
<dbReference type="InterPro" id="IPR028244">
    <property type="entry name" value="T6SS_Rhs_Vgr_dom"/>
</dbReference>
<dbReference type="Pfam" id="PF13296">
    <property type="entry name" value="T6SS_Vgr"/>
    <property type="match status" value="1"/>
</dbReference>
<gene>
    <name evidence="5" type="ORF">H4O11_03025</name>
</gene>
<dbReference type="InterPro" id="IPR037026">
    <property type="entry name" value="Vgr_OB-fold_dom_sf"/>
</dbReference>
<dbReference type="Gene3D" id="2.40.50.230">
    <property type="entry name" value="Gp5 N-terminal domain"/>
    <property type="match status" value="1"/>
</dbReference>
<feature type="domain" description="Gp5/Type VI secretion system Vgr protein OB-fold" evidence="2">
    <location>
        <begin position="484"/>
        <end position="529"/>
    </location>
</feature>
<dbReference type="Proteomes" id="UP000547058">
    <property type="component" value="Unassembled WGS sequence"/>
</dbReference>
<dbReference type="SUPFAM" id="SSF69255">
    <property type="entry name" value="gp5 N-terminal domain-like"/>
    <property type="match status" value="1"/>
</dbReference>
<feature type="domain" description="Putative type VI secretion system Rhs element associated Vgr" evidence="4">
    <location>
        <begin position="580"/>
        <end position="680"/>
    </location>
</feature>
<dbReference type="Gene3D" id="4.10.220.110">
    <property type="match status" value="1"/>
</dbReference>
<name>A0A7W3FJM3_9GAMM</name>
<feature type="domain" description="DUF2345" evidence="3">
    <location>
        <begin position="722"/>
        <end position="883"/>
    </location>
</feature>
<comment type="caution">
    <text evidence="5">The sequence shown here is derived from an EMBL/GenBank/DDBJ whole genome shotgun (WGS) entry which is preliminary data.</text>
</comment>
<dbReference type="EMBL" id="JACGXS010000001">
    <property type="protein sequence ID" value="MBA8680778.1"/>
    <property type="molecule type" value="Genomic_DNA"/>
</dbReference>
<dbReference type="Gene3D" id="2.30.110.50">
    <property type="match status" value="1"/>
</dbReference>
<reference evidence="5 6" key="1">
    <citation type="submission" date="2020-08" db="EMBL/GenBank/DDBJ databases">
        <title>Stenotrophomonas tumulicola JCM 30961.</title>
        <authorList>
            <person name="Deng Y."/>
        </authorList>
    </citation>
    <scope>NUCLEOTIDE SEQUENCE [LARGE SCALE GENOMIC DNA]</scope>
    <source>
        <strain evidence="5 6">JCM 30961</strain>
    </source>
</reference>
<dbReference type="SUPFAM" id="SSF69279">
    <property type="entry name" value="Phage tail proteins"/>
    <property type="match status" value="2"/>
</dbReference>